<keyword evidence="3" id="KW-1185">Reference proteome</keyword>
<protein>
    <recommendedName>
        <fullName evidence="4">Lipocalin-like domain-containing protein</fullName>
    </recommendedName>
</protein>
<organism evidence="2 3">
    <name type="scientific">Splendidivirga corallicola</name>
    <dbReference type="NCBI Taxonomy" id="3051826"/>
    <lineage>
        <taxon>Bacteria</taxon>
        <taxon>Pseudomonadati</taxon>
        <taxon>Bacteroidota</taxon>
        <taxon>Cytophagia</taxon>
        <taxon>Cytophagales</taxon>
        <taxon>Splendidivirgaceae</taxon>
        <taxon>Splendidivirga</taxon>
    </lineage>
</organism>
<gene>
    <name evidence="2" type="ORF">QQ008_18925</name>
</gene>
<accession>A0ABT8KTH1</accession>
<feature type="signal peptide" evidence="1">
    <location>
        <begin position="1"/>
        <end position="23"/>
    </location>
</feature>
<name>A0ABT8KTH1_9BACT</name>
<proteinExistence type="predicted"/>
<sequence length="126" mass="14017">MRTVKLFVLVIAVLCIHVSLASALMQQKPEKFLGTWEVKSAEAPYEYSRSTVKIFKKGNKLEGTISFTNTSTYSLKDVKIDKNKLVFKLDLEGEIIQVEALNEKGTLVGSALSSQGTTRFTGTRKK</sequence>
<dbReference type="Proteomes" id="UP001172082">
    <property type="component" value="Unassembled WGS sequence"/>
</dbReference>
<dbReference type="RefSeq" id="WP_346753490.1">
    <property type="nucleotide sequence ID" value="NZ_JAUJEA010000007.1"/>
</dbReference>
<evidence type="ECO:0000313" key="3">
    <source>
        <dbReference type="Proteomes" id="UP001172082"/>
    </source>
</evidence>
<comment type="caution">
    <text evidence="2">The sequence shown here is derived from an EMBL/GenBank/DDBJ whole genome shotgun (WGS) entry which is preliminary data.</text>
</comment>
<feature type="chain" id="PRO_5045172990" description="Lipocalin-like domain-containing protein" evidence="1">
    <location>
        <begin position="24"/>
        <end position="126"/>
    </location>
</feature>
<keyword evidence="1" id="KW-0732">Signal</keyword>
<dbReference type="EMBL" id="JAUJEA010000007">
    <property type="protein sequence ID" value="MDN5203468.1"/>
    <property type="molecule type" value="Genomic_DNA"/>
</dbReference>
<evidence type="ECO:0008006" key="4">
    <source>
        <dbReference type="Google" id="ProtNLM"/>
    </source>
</evidence>
<evidence type="ECO:0000256" key="1">
    <source>
        <dbReference type="SAM" id="SignalP"/>
    </source>
</evidence>
<evidence type="ECO:0000313" key="2">
    <source>
        <dbReference type="EMBL" id="MDN5203468.1"/>
    </source>
</evidence>
<reference evidence="2" key="1">
    <citation type="submission" date="2023-06" db="EMBL/GenBank/DDBJ databases">
        <title>Genomic of Parafulvivirga corallium.</title>
        <authorList>
            <person name="Wang G."/>
        </authorList>
    </citation>
    <scope>NUCLEOTIDE SEQUENCE</scope>
    <source>
        <strain evidence="2">BMA10</strain>
    </source>
</reference>